<evidence type="ECO:0000256" key="1">
    <source>
        <dbReference type="SAM" id="MobiDB-lite"/>
    </source>
</evidence>
<feature type="region of interest" description="Disordered" evidence="1">
    <location>
        <begin position="47"/>
        <end position="69"/>
    </location>
</feature>
<evidence type="ECO:0000313" key="4">
    <source>
        <dbReference type="Proteomes" id="UP000014760"/>
    </source>
</evidence>
<evidence type="ECO:0000313" key="2">
    <source>
        <dbReference type="EMBL" id="ELU10289.1"/>
    </source>
</evidence>
<dbReference type="EnsemblMetazoa" id="CapteT196527">
    <property type="protein sequence ID" value="CapteP196527"/>
    <property type="gene ID" value="CapteG196527"/>
</dbReference>
<evidence type="ECO:0000313" key="3">
    <source>
        <dbReference type="EnsemblMetazoa" id="CapteP196527"/>
    </source>
</evidence>
<proteinExistence type="predicted"/>
<gene>
    <name evidence="2" type="ORF">CAPTEDRAFT_196527</name>
</gene>
<organism evidence="2">
    <name type="scientific">Capitella teleta</name>
    <name type="common">Polychaete worm</name>
    <dbReference type="NCBI Taxonomy" id="283909"/>
    <lineage>
        <taxon>Eukaryota</taxon>
        <taxon>Metazoa</taxon>
        <taxon>Spiralia</taxon>
        <taxon>Lophotrochozoa</taxon>
        <taxon>Annelida</taxon>
        <taxon>Polychaeta</taxon>
        <taxon>Sedentaria</taxon>
        <taxon>Scolecida</taxon>
        <taxon>Capitellidae</taxon>
        <taxon>Capitella</taxon>
    </lineage>
</organism>
<reference evidence="2 4" key="2">
    <citation type="journal article" date="2013" name="Nature">
        <title>Insights into bilaterian evolution from three spiralian genomes.</title>
        <authorList>
            <person name="Simakov O."/>
            <person name="Marletaz F."/>
            <person name="Cho S.J."/>
            <person name="Edsinger-Gonzales E."/>
            <person name="Havlak P."/>
            <person name="Hellsten U."/>
            <person name="Kuo D.H."/>
            <person name="Larsson T."/>
            <person name="Lv J."/>
            <person name="Arendt D."/>
            <person name="Savage R."/>
            <person name="Osoegawa K."/>
            <person name="de Jong P."/>
            <person name="Grimwood J."/>
            <person name="Chapman J.A."/>
            <person name="Shapiro H."/>
            <person name="Aerts A."/>
            <person name="Otillar R.P."/>
            <person name="Terry A.Y."/>
            <person name="Boore J.L."/>
            <person name="Grigoriev I.V."/>
            <person name="Lindberg D.R."/>
            <person name="Seaver E.C."/>
            <person name="Weisblat D.A."/>
            <person name="Putnam N.H."/>
            <person name="Rokhsar D.S."/>
        </authorList>
    </citation>
    <scope>NUCLEOTIDE SEQUENCE</scope>
    <source>
        <strain evidence="2 4">I ESC-2004</strain>
    </source>
</reference>
<dbReference type="AlphaFoldDB" id="R7UVG5"/>
<dbReference type="HOGENOM" id="CLU_1760515_0_0_1"/>
<keyword evidence="4" id="KW-1185">Reference proteome</keyword>
<sequence>MTDTNGKYQEGHQHRVKIKTVSKGGQQTHLPYNRSHRRQQWNNRTLQTSGIEKQQNTGYANGNNKEPDNGFNAFKQVTENLGNTGNMQVNTLFSIFAAQFFKLIGKGHPVGATLANNHYKPIITGGESTQRHTTMNQNLTIITADTKP</sequence>
<reference evidence="3" key="3">
    <citation type="submission" date="2015-06" db="UniProtKB">
        <authorList>
            <consortium name="EnsemblMetazoa"/>
        </authorList>
    </citation>
    <scope>IDENTIFICATION</scope>
</reference>
<name>R7UVG5_CAPTE</name>
<accession>R7UVG5</accession>
<protein>
    <submittedName>
        <fullName evidence="2 3">Uncharacterized protein</fullName>
    </submittedName>
</protein>
<reference evidence="4" key="1">
    <citation type="submission" date="2012-12" db="EMBL/GenBank/DDBJ databases">
        <authorList>
            <person name="Hellsten U."/>
            <person name="Grimwood J."/>
            <person name="Chapman J.A."/>
            <person name="Shapiro H."/>
            <person name="Aerts A."/>
            <person name="Otillar R.P."/>
            <person name="Terry A.Y."/>
            <person name="Boore J.L."/>
            <person name="Simakov O."/>
            <person name="Marletaz F."/>
            <person name="Cho S.-J."/>
            <person name="Edsinger-Gonzales E."/>
            <person name="Havlak P."/>
            <person name="Kuo D.-H."/>
            <person name="Larsson T."/>
            <person name="Lv J."/>
            <person name="Arendt D."/>
            <person name="Savage R."/>
            <person name="Osoegawa K."/>
            <person name="de Jong P."/>
            <person name="Lindberg D.R."/>
            <person name="Seaver E.C."/>
            <person name="Weisblat D.A."/>
            <person name="Putnam N.H."/>
            <person name="Grigoriev I.V."/>
            <person name="Rokhsar D.S."/>
        </authorList>
    </citation>
    <scope>NUCLEOTIDE SEQUENCE</scope>
    <source>
        <strain evidence="4">I ESC-2004</strain>
    </source>
</reference>
<dbReference type="EMBL" id="KB297636">
    <property type="protein sequence ID" value="ELU10289.1"/>
    <property type="molecule type" value="Genomic_DNA"/>
</dbReference>
<dbReference type="Proteomes" id="UP000014760">
    <property type="component" value="Unassembled WGS sequence"/>
</dbReference>
<feature type="compositionally biased region" description="Polar residues" evidence="1">
    <location>
        <begin position="47"/>
        <end position="64"/>
    </location>
</feature>
<dbReference type="EMBL" id="AMQN01041239">
    <property type="status" value="NOT_ANNOTATED_CDS"/>
    <property type="molecule type" value="Genomic_DNA"/>
</dbReference>